<gene>
    <name evidence="1" type="ORF">JEU22_21425</name>
</gene>
<dbReference type="RefSeq" id="WP_198747959.1">
    <property type="nucleotide sequence ID" value="NZ_JAEHTE010000032.1"/>
</dbReference>
<reference evidence="1" key="1">
    <citation type="submission" date="2020-12" db="EMBL/GenBank/DDBJ databases">
        <title>Enhanced detection system for hospital associated transmission using whole genome sequencing surveillance.</title>
        <authorList>
            <person name="Harrison L.H."/>
            <person name="Van Tyne D."/>
            <person name="Marsh J.W."/>
            <person name="Griffith M.P."/>
            <person name="Snyder D.J."/>
            <person name="Cooper V.S."/>
            <person name="Mustapha M."/>
        </authorList>
    </citation>
    <scope>NUCLEOTIDE SEQUENCE</scope>
    <source>
        <strain evidence="1">PSB00042</strain>
    </source>
</reference>
<proteinExistence type="predicted"/>
<dbReference type="AlphaFoldDB" id="A0A8I1EJY4"/>
<evidence type="ECO:0000313" key="1">
    <source>
        <dbReference type="EMBL" id="MBI6886468.1"/>
    </source>
</evidence>
<evidence type="ECO:0000313" key="2">
    <source>
        <dbReference type="Proteomes" id="UP000637061"/>
    </source>
</evidence>
<name>A0A8I1EJY4_PSEPU</name>
<protein>
    <submittedName>
        <fullName evidence="1">Uncharacterized protein</fullName>
    </submittedName>
</protein>
<sequence length="97" mass="10228">MSEPSKSLMVATVVPTPKSNPSSPHQVMGTKVLLSDGSELAGVMSVELKASVDNGAWHAVITVLPREIPTVSAEAQVVEVDVSSLADDAGRYIRVER</sequence>
<accession>A0A8I1EJY4</accession>
<comment type="caution">
    <text evidence="1">The sequence shown here is derived from an EMBL/GenBank/DDBJ whole genome shotgun (WGS) entry which is preliminary data.</text>
</comment>
<organism evidence="1 2">
    <name type="scientific">Pseudomonas putida</name>
    <name type="common">Arthrobacter siderocapsulatus</name>
    <dbReference type="NCBI Taxonomy" id="303"/>
    <lineage>
        <taxon>Bacteria</taxon>
        <taxon>Pseudomonadati</taxon>
        <taxon>Pseudomonadota</taxon>
        <taxon>Gammaproteobacteria</taxon>
        <taxon>Pseudomonadales</taxon>
        <taxon>Pseudomonadaceae</taxon>
        <taxon>Pseudomonas</taxon>
    </lineage>
</organism>
<dbReference type="Proteomes" id="UP000637061">
    <property type="component" value="Unassembled WGS sequence"/>
</dbReference>
<dbReference type="EMBL" id="JAEHTE010000032">
    <property type="protein sequence ID" value="MBI6886468.1"/>
    <property type="molecule type" value="Genomic_DNA"/>
</dbReference>